<dbReference type="EMBL" id="CAJVPZ010019245">
    <property type="protein sequence ID" value="CAG8693011.1"/>
    <property type="molecule type" value="Genomic_DNA"/>
</dbReference>
<proteinExistence type="predicted"/>
<name>A0A9N9HKY5_9GLOM</name>
<gene>
    <name evidence="1" type="ORF">RFULGI_LOCUS10082</name>
</gene>
<feature type="non-terminal residue" evidence="1">
    <location>
        <position position="1"/>
    </location>
</feature>
<comment type="caution">
    <text evidence="1">The sequence shown here is derived from an EMBL/GenBank/DDBJ whole genome shotgun (WGS) entry which is preliminary data.</text>
</comment>
<organism evidence="1 2">
    <name type="scientific">Racocetra fulgida</name>
    <dbReference type="NCBI Taxonomy" id="60492"/>
    <lineage>
        <taxon>Eukaryota</taxon>
        <taxon>Fungi</taxon>
        <taxon>Fungi incertae sedis</taxon>
        <taxon>Mucoromycota</taxon>
        <taxon>Glomeromycotina</taxon>
        <taxon>Glomeromycetes</taxon>
        <taxon>Diversisporales</taxon>
        <taxon>Gigasporaceae</taxon>
        <taxon>Racocetra</taxon>
    </lineage>
</organism>
<keyword evidence="2" id="KW-1185">Reference proteome</keyword>
<dbReference type="Proteomes" id="UP000789396">
    <property type="component" value="Unassembled WGS sequence"/>
</dbReference>
<evidence type="ECO:0000313" key="2">
    <source>
        <dbReference type="Proteomes" id="UP000789396"/>
    </source>
</evidence>
<accession>A0A9N9HKY5</accession>
<evidence type="ECO:0000313" key="1">
    <source>
        <dbReference type="EMBL" id="CAG8693011.1"/>
    </source>
</evidence>
<reference evidence="1" key="1">
    <citation type="submission" date="2021-06" db="EMBL/GenBank/DDBJ databases">
        <authorList>
            <person name="Kallberg Y."/>
            <person name="Tangrot J."/>
            <person name="Rosling A."/>
        </authorList>
    </citation>
    <scope>NUCLEOTIDE SEQUENCE</scope>
    <source>
        <strain evidence="1">IN212</strain>
    </source>
</reference>
<sequence>DNTHIHGFEIRDDAPNSKLNKIKDDKNLIQNILQYMDSLITTINSDIN</sequence>
<protein>
    <submittedName>
        <fullName evidence="1">4085_t:CDS:1</fullName>
    </submittedName>
</protein>
<dbReference type="AlphaFoldDB" id="A0A9N9HKY5"/>
<feature type="non-terminal residue" evidence="1">
    <location>
        <position position="48"/>
    </location>
</feature>